<proteinExistence type="predicted"/>
<evidence type="ECO:0000313" key="3">
    <source>
        <dbReference type="Proteomes" id="UP000250140"/>
    </source>
</evidence>
<evidence type="ECO:0000256" key="1">
    <source>
        <dbReference type="SAM" id="Phobius"/>
    </source>
</evidence>
<keyword evidence="3" id="KW-1185">Reference proteome</keyword>
<organism evidence="2 3">
    <name type="scientific">Glonium stellatum</name>
    <dbReference type="NCBI Taxonomy" id="574774"/>
    <lineage>
        <taxon>Eukaryota</taxon>
        <taxon>Fungi</taxon>
        <taxon>Dikarya</taxon>
        <taxon>Ascomycota</taxon>
        <taxon>Pezizomycotina</taxon>
        <taxon>Dothideomycetes</taxon>
        <taxon>Pleosporomycetidae</taxon>
        <taxon>Gloniales</taxon>
        <taxon>Gloniaceae</taxon>
        <taxon>Glonium</taxon>
    </lineage>
</organism>
<protein>
    <submittedName>
        <fullName evidence="2">Uncharacterized protein</fullName>
    </submittedName>
</protein>
<name>A0A8E2EUA9_9PEZI</name>
<keyword evidence="1" id="KW-0812">Transmembrane</keyword>
<dbReference type="AlphaFoldDB" id="A0A8E2EUA9"/>
<dbReference type="OrthoDB" id="422736at2759"/>
<keyword evidence="1" id="KW-0472">Membrane</keyword>
<accession>A0A8E2EUA9</accession>
<sequence>MISRDPFDSMPSSPGNSPQNLGNALLQIARGRRGRTLIVSAVFAVVLLGLLLQSSSESLSYKSITNYHLSSWRTKDPDAPEETKEESPLLTPSNITLEIESGNITNVPSHLKKGTPNFHLLMPATHENQDFCNTVLSAMLLNYPPPTILNFESKFDTIVDIEMAKLQAIHNYLQDRKHVKENDIVLIVDGYDVWFQLPSDVMIKQYQNIIIDASERLRERYGLTRPSSTGEPVRPLYNQTVVWGAEKVCSPEQQGEPACASVPESILPRTIYGKETDQSANFTRAKYLNAGTVIGPAGDLRAIFKAAIVKAHDPTNLSERTAQSLLSAVFGEQEFAREAVREKTLSAGSAWRNWLANKLGRPNANAERLSVNMTLVPGHNYEFSMGLDYTHSLFQPLTTTAPSELALLPHDNS</sequence>
<dbReference type="PANTHER" id="PTHR36587">
    <property type="entry name" value="EXPRESSION SITE-ASSOCIATED GENE 3 (ESAG3)-LIKE PROTEIN"/>
    <property type="match status" value="1"/>
</dbReference>
<feature type="transmembrane region" description="Helical" evidence="1">
    <location>
        <begin position="36"/>
        <end position="54"/>
    </location>
</feature>
<dbReference type="PANTHER" id="PTHR36587:SF2">
    <property type="entry name" value="EXPRESSION SITE-ASSOCIATED GENE 3 (ESAG3)-LIKE PROTEIN"/>
    <property type="match status" value="1"/>
</dbReference>
<dbReference type="Proteomes" id="UP000250140">
    <property type="component" value="Unassembled WGS sequence"/>
</dbReference>
<feature type="non-terminal residue" evidence="2">
    <location>
        <position position="1"/>
    </location>
</feature>
<reference evidence="2 3" key="1">
    <citation type="journal article" date="2016" name="Nat. Commun.">
        <title>Ectomycorrhizal ecology is imprinted in the genome of the dominant symbiotic fungus Cenococcum geophilum.</title>
        <authorList>
            <consortium name="DOE Joint Genome Institute"/>
            <person name="Peter M."/>
            <person name="Kohler A."/>
            <person name="Ohm R.A."/>
            <person name="Kuo A."/>
            <person name="Krutzmann J."/>
            <person name="Morin E."/>
            <person name="Arend M."/>
            <person name="Barry K.W."/>
            <person name="Binder M."/>
            <person name="Choi C."/>
            <person name="Clum A."/>
            <person name="Copeland A."/>
            <person name="Grisel N."/>
            <person name="Haridas S."/>
            <person name="Kipfer T."/>
            <person name="LaButti K."/>
            <person name="Lindquist E."/>
            <person name="Lipzen A."/>
            <person name="Maire R."/>
            <person name="Meier B."/>
            <person name="Mihaltcheva S."/>
            <person name="Molinier V."/>
            <person name="Murat C."/>
            <person name="Poggeler S."/>
            <person name="Quandt C.A."/>
            <person name="Sperisen C."/>
            <person name="Tritt A."/>
            <person name="Tisserant E."/>
            <person name="Crous P.W."/>
            <person name="Henrissat B."/>
            <person name="Nehls U."/>
            <person name="Egli S."/>
            <person name="Spatafora J.W."/>
            <person name="Grigoriev I.V."/>
            <person name="Martin F.M."/>
        </authorList>
    </citation>
    <scope>NUCLEOTIDE SEQUENCE [LARGE SCALE GENOMIC DNA]</scope>
    <source>
        <strain evidence="2 3">CBS 207.34</strain>
    </source>
</reference>
<dbReference type="CDD" id="cd22997">
    <property type="entry name" value="GT_LH"/>
    <property type="match status" value="1"/>
</dbReference>
<dbReference type="EMBL" id="KV750449">
    <property type="protein sequence ID" value="OCL04736.1"/>
    <property type="molecule type" value="Genomic_DNA"/>
</dbReference>
<keyword evidence="1" id="KW-1133">Transmembrane helix</keyword>
<gene>
    <name evidence="2" type="ORF">AOQ84DRAFT_441901</name>
</gene>
<evidence type="ECO:0000313" key="2">
    <source>
        <dbReference type="EMBL" id="OCL04736.1"/>
    </source>
</evidence>